<keyword evidence="4 9" id="KW-0812">Transmembrane</keyword>
<evidence type="ECO:0000256" key="4">
    <source>
        <dbReference type="ARBA" id="ARBA00022692"/>
    </source>
</evidence>
<organism evidence="10 11">
    <name type="scientific">Neogobius melanostomus</name>
    <name type="common">round goby</name>
    <dbReference type="NCBI Taxonomy" id="47308"/>
    <lineage>
        <taxon>Eukaryota</taxon>
        <taxon>Metazoa</taxon>
        <taxon>Chordata</taxon>
        <taxon>Craniata</taxon>
        <taxon>Vertebrata</taxon>
        <taxon>Euteleostomi</taxon>
        <taxon>Actinopterygii</taxon>
        <taxon>Neopterygii</taxon>
        <taxon>Teleostei</taxon>
        <taxon>Neoteleostei</taxon>
        <taxon>Acanthomorphata</taxon>
        <taxon>Gobiaria</taxon>
        <taxon>Gobiiformes</taxon>
        <taxon>Gobioidei</taxon>
        <taxon>Gobiidae</taxon>
        <taxon>Benthophilinae</taxon>
        <taxon>Neogobiini</taxon>
        <taxon>Neogobius</taxon>
    </lineage>
</organism>
<evidence type="ECO:0000313" key="10">
    <source>
        <dbReference type="Ensembl" id="ENSNMLP00000031117.1"/>
    </source>
</evidence>
<sequence>MASGSVRGGALCAVSLLNFAFVFVTGSDFIRFVSFRTIYHNLTGETTLCRDSVPWSAALRDPWVLCCLLWDGGLVALFVLQHSVLAWNPVKRVCERALGALNRTVYCCTTALALQVLMRCWQPVNDAPCLWSVRTAPWSIWFPLICFSLHFVCWALICSIFMIFDCSELMGIKQVYYMCFGLGDPLLDKAPGAQRLLSHLRHPVCLELMLVLWLVPALSLDRLVLAMALSLYLVLGHSLDQQDLAYLCVHFRRRLVSKQDSDWKGK</sequence>
<name>A0A8C6U8D2_9GOBI</name>
<accession>A0A8C6U8D2</accession>
<reference evidence="10" key="1">
    <citation type="submission" date="2025-08" db="UniProtKB">
        <authorList>
            <consortium name="Ensembl"/>
        </authorList>
    </citation>
    <scope>IDENTIFICATION</scope>
</reference>
<keyword evidence="11" id="KW-1185">Reference proteome</keyword>
<evidence type="ECO:0000256" key="6">
    <source>
        <dbReference type="ARBA" id="ARBA00023136"/>
    </source>
</evidence>
<evidence type="ECO:0000256" key="2">
    <source>
        <dbReference type="ARBA" id="ARBA00010631"/>
    </source>
</evidence>
<reference evidence="10" key="2">
    <citation type="submission" date="2025-09" db="UniProtKB">
        <authorList>
            <consortium name="Ensembl"/>
        </authorList>
    </citation>
    <scope>IDENTIFICATION</scope>
</reference>
<dbReference type="InterPro" id="IPR033580">
    <property type="entry name" value="Nurim-like"/>
</dbReference>
<protein>
    <recommendedName>
        <fullName evidence="3">Nurim</fullName>
    </recommendedName>
    <alternativeName>
        <fullName evidence="8">Nuclear envelope membrane protein</fullName>
    </alternativeName>
    <alternativeName>
        <fullName evidence="7">Nuclear rim protein</fullName>
    </alternativeName>
</protein>
<evidence type="ECO:0000313" key="11">
    <source>
        <dbReference type="Proteomes" id="UP000694523"/>
    </source>
</evidence>
<feature type="transmembrane region" description="Helical" evidence="9">
    <location>
        <begin position="138"/>
        <end position="164"/>
    </location>
</feature>
<keyword evidence="6 9" id="KW-0472">Membrane</keyword>
<dbReference type="GO" id="GO:0005637">
    <property type="term" value="C:nuclear inner membrane"/>
    <property type="evidence" value="ECO:0007669"/>
    <property type="project" value="UniProtKB-SubCell"/>
</dbReference>
<comment type="similarity">
    <text evidence="2">Belongs to the nurim family.</text>
</comment>
<dbReference type="Proteomes" id="UP000694523">
    <property type="component" value="Unplaced"/>
</dbReference>
<evidence type="ECO:0000256" key="8">
    <source>
        <dbReference type="ARBA" id="ARBA00032957"/>
    </source>
</evidence>
<dbReference type="PANTHER" id="PTHR31040">
    <property type="entry name" value="NURIM"/>
    <property type="match status" value="1"/>
</dbReference>
<evidence type="ECO:0000256" key="3">
    <source>
        <dbReference type="ARBA" id="ARBA00013379"/>
    </source>
</evidence>
<dbReference type="Ensembl" id="ENSNMLT00000034678.1">
    <property type="protein sequence ID" value="ENSNMLP00000031117.1"/>
    <property type="gene ID" value="ENSNMLG00000019564.1"/>
</dbReference>
<keyword evidence="5 9" id="KW-1133">Transmembrane helix</keyword>
<dbReference type="AlphaFoldDB" id="A0A8C6U8D2"/>
<evidence type="ECO:0000256" key="9">
    <source>
        <dbReference type="SAM" id="Phobius"/>
    </source>
</evidence>
<proteinExistence type="inferred from homology"/>
<comment type="subcellular location">
    <subcellularLocation>
        <location evidence="1">Nucleus inner membrane</location>
        <topology evidence="1">Multi-pass membrane protein</topology>
    </subcellularLocation>
</comment>
<dbReference type="PANTHER" id="PTHR31040:SF1">
    <property type="entry name" value="NURIM"/>
    <property type="match status" value="1"/>
</dbReference>
<evidence type="ECO:0000256" key="5">
    <source>
        <dbReference type="ARBA" id="ARBA00022989"/>
    </source>
</evidence>
<evidence type="ECO:0000256" key="1">
    <source>
        <dbReference type="ARBA" id="ARBA00004473"/>
    </source>
</evidence>
<evidence type="ECO:0000256" key="7">
    <source>
        <dbReference type="ARBA" id="ARBA00031700"/>
    </source>
</evidence>